<reference evidence="1 2" key="1">
    <citation type="submission" date="2024-01" db="EMBL/GenBank/DDBJ databases">
        <title>Genome assemblies of Stephania.</title>
        <authorList>
            <person name="Yang L."/>
        </authorList>
    </citation>
    <scope>NUCLEOTIDE SEQUENCE [LARGE SCALE GENOMIC DNA]</scope>
    <source>
        <strain evidence="1">YNDBR</strain>
        <tissue evidence="1">Leaf</tissue>
    </source>
</reference>
<dbReference type="AlphaFoldDB" id="A0AAP0IU09"/>
<dbReference type="EMBL" id="JBBNAF010000008">
    <property type="protein sequence ID" value="KAK9121753.1"/>
    <property type="molecule type" value="Genomic_DNA"/>
</dbReference>
<dbReference type="InterPro" id="IPR011009">
    <property type="entry name" value="Kinase-like_dom_sf"/>
</dbReference>
<proteinExistence type="predicted"/>
<accession>A0AAP0IU09</accession>
<evidence type="ECO:0000313" key="2">
    <source>
        <dbReference type="Proteomes" id="UP001420932"/>
    </source>
</evidence>
<protein>
    <recommendedName>
        <fullName evidence="3">Protein kinase domain-containing protein</fullName>
    </recommendedName>
</protein>
<name>A0AAP0IU09_9MAGN</name>
<evidence type="ECO:0000313" key="1">
    <source>
        <dbReference type="EMBL" id="KAK9121753.1"/>
    </source>
</evidence>
<evidence type="ECO:0008006" key="3">
    <source>
        <dbReference type="Google" id="ProtNLM"/>
    </source>
</evidence>
<gene>
    <name evidence="1" type="ORF">Syun_019370</name>
</gene>
<comment type="caution">
    <text evidence="1">The sequence shown here is derived from an EMBL/GenBank/DDBJ whole genome shotgun (WGS) entry which is preliminary data.</text>
</comment>
<organism evidence="1 2">
    <name type="scientific">Stephania yunnanensis</name>
    <dbReference type="NCBI Taxonomy" id="152371"/>
    <lineage>
        <taxon>Eukaryota</taxon>
        <taxon>Viridiplantae</taxon>
        <taxon>Streptophyta</taxon>
        <taxon>Embryophyta</taxon>
        <taxon>Tracheophyta</taxon>
        <taxon>Spermatophyta</taxon>
        <taxon>Magnoliopsida</taxon>
        <taxon>Ranunculales</taxon>
        <taxon>Menispermaceae</taxon>
        <taxon>Menispermoideae</taxon>
        <taxon>Cissampelideae</taxon>
        <taxon>Stephania</taxon>
    </lineage>
</organism>
<keyword evidence="2" id="KW-1185">Reference proteome</keyword>
<sequence>MAGSGVFAEISDFGLAKMMPENLEMYVTIKVLGTFGYFDPKYTSGLNFGHPPPRSRNSSLGKMQPRLCIPQEKEEGEGLVLELIA</sequence>
<dbReference type="Proteomes" id="UP001420932">
    <property type="component" value="Unassembled WGS sequence"/>
</dbReference>
<dbReference type="SUPFAM" id="SSF56112">
    <property type="entry name" value="Protein kinase-like (PK-like)"/>
    <property type="match status" value="1"/>
</dbReference>